<dbReference type="STRING" id="37360.A0A0G4IY03"/>
<keyword evidence="1" id="KW-0677">Repeat</keyword>
<evidence type="ECO:0000313" key="2">
    <source>
        <dbReference type="EMBL" id="CEP00029.1"/>
    </source>
</evidence>
<dbReference type="PANTHER" id="PTHR23084:SF263">
    <property type="entry name" value="MORN REPEAT-CONTAINING PROTEIN 1"/>
    <property type="match status" value="1"/>
</dbReference>
<sequence>MRDAGIAVVTAALVAVVVVVGAAPVRRRPTFAVTVDAELGWERVGVNRWVQTRTGATYRGDAIQFLNDTGMVPHGHGRCHVPGVATYTGQWQNGRMHGEGEYVPAGGSVTFRGRFKRGSRFGFGDLSHMDGWRYEGHYLNGKRHGHGKWTDNEGQVLEGQWRQGRFEGRGRVILSDGRSLNGQFTGWAPEAHIAQGSFSGKMFDAVGRQVLHIDQWTWKNLGIENGGQAPALNPTAKMFFTPTPLSTVAVLANGRAIPCFRRLL</sequence>
<dbReference type="InterPro" id="IPR003409">
    <property type="entry name" value="MORN"/>
</dbReference>
<reference evidence="2 3" key="1">
    <citation type="submission" date="2015-02" db="EMBL/GenBank/DDBJ databases">
        <authorList>
            <person name="Chooi Y.-H."/>
        </authorList>
    </citation>
    <scope>NUCLEOTIDE SEQUENCE [LARGE SCALE GENOMIC DNA]</scope>
    <source>
        <strain evidence="2">E3</strain>
    </source>
</reference>
<proteinExistence type="predicted"/>
<dbReference type="SUPFAM" id="SSF82185">
    <property type="entry name" value="Histone H3 K4-specific methyltransferase SET7/9 N-terminal domain"/>
    <property type="match status" value="1"/>
</dbReference>
<accession>A0A0G4IY03</accession>
<dbReference type="Pfam" id="PF02493">
    <property type="entry name" value="MORN"/>
    <property type="match status" value="3"/>
</dbReference>
<gene>
    <name evidence="2" type="ORF">PBRA_007763</name>
</gene>
<protein>
    <recommendedName>
        <fullName evidence="4">MORN repeat-containing protein 5</fullName>
    </recommendedName>
</protein>
<dbReference type="Proteomes" id="UP000039324">
    <property type="component" value="Unassembled WGS sequence"/>
</dbReference>
<name>A0A0G4IY03_PLABS</name>
<dbReference type="OrthoDB" id="203073at2759"/>
<evidence type="ECO:0000256" key="1">
    <source>
        <dbReference type="ARBA" id="ARBA00022737"/>
    </source>
</evidence>
<evidence type="ECO:0008006" key="4">
    <source>
        <dbReference type="Google" id="ProtNLM"/>
    </source>
</evidence>
<dbReference type="Gene3D" id="2.20.110.10">
    <property type="entry name" value="Histone H3 K4-specific methyltransferase SET7/9 N-terminal domain"/>
    <property type="match status" value="2"/>
</dbReference>
<keyword evidence="3" id="KW-1185">Reference proteome</keyword>
<dbReference type="SMART" id="SM00698">
    <property type="entry name" value="MORN"/>
    <property type="match status" value="3"/>
</dbReference>
<dbReference type="EMBL" id="CDSF01000096">
    <property type="protein sequence ID" value="CEP00029.1"/>
    <property type="molecule type" value="Genomic_DNA"/>
</dbReference>
<dbReference type="PANTHER" id="PTHR23084">
    <property type="entry name" value="PHOSPHATIDYLINOSITOL-4-PHOSPHATE 5-KINASE RELATED"/>
    <property type="match status" value="1"/>
</dbReference>
<dbReference type="AlphaFoldDB" id="A0A0G4IY03"/>
<organism evidence="2 3">
    <name type="scientific">Plasmodiophora brassicae</name>
    <name type="common">Clubroot disease agent</name>
    <dbReference type="NCBI Taxonomy" id="37360"/>
    <lineage>
        <taxon>Eukaryota</taxon>
        <taxon>Sar</taxon>
        <taxon>Rhizaria</taxon>
        <taxon>Endomyxa</taxon>
        <taxon>Phytomyxea</taxon>
        <taxon>Plasmodiophorida</taxon>
        <taxon>Plasmodiophoridae</taxon>
        <taxon>Plasmodiophora</taxon>
    </lineage>
</organism>
<evidence type="ECO:0000313" key="3">
    <source>
        <dbReference type="Proteomes" id="UP000039324"/>
    </source>
</evidence>